<dbReference type="GO" id="GO:0043565">
    <property type="term" value="F:sequence-specific DNA binding"/>
    <property type="evidence" value="ECO:0007669"/>
    <property type="project" value="InterPro"/>
</dbReference>
<dbReference type="SUPFAM" id="SSF46689">
    <property type="entry name" value="Homeodomain-like"/>
    <property type="match status" value="2"/>
</dbReference>
<gene>
    <name evidence="5" type="ORF">KME25_10910</name>
</gene>
<feature type="domain" description="HTH araC/xylS-type" evidence="4">
    <location>
        <begin position="204"/>
        <end position="302"/>
    </location>
</feature>
<dbReference type="AlphaFoldDB" id="A0A951PJN4"/>
<dbReference type="Proteomes" id="UP000753908">
    <property type="component" value="Unassembled WGS sequence"/>
</dbReference>
<dbReference type="InterPro" id="IPR018060">
    <property type="entry name" value="HTH_AraC"/>
</dbReference>
<evidence type="ECO:0000313" key="5">
    <source>
        <dbReference type="EMBL" id="MBW4544938.1"/>
    </source>
</evidence>
<proteinExistence type="predicted"/>
<dbReference type="Pfam" id="PF12833">
    <property type="entry name" value="HTH_18"/>
    <property type="match status" value="1"/>
</dbReference>
<dbReference type="Gene3D" id="1.10.10.60">
    <property type="entry name" value="Homeodomain-like"/>
    <property type="match status" value="2"/>
</dbReference>
<comment type="caution">
    <text evidence="5">The sequence shown here is derived from an EMBL/GenBank/DDBJ whole genome shotgun (WGS) entry which is preliminary data.</text>
</comment>
<protein>
    <submittedName>
        <fullName evidence="5">AraC family transcriptional regulator</fullName>
    </submittedName>
</protein>
<sequence>MSQAKPRAIANEIANENDLIQIFERSPILTSQKAGWNGIFLGHFRTPADDAPEVSSLFWHGLLIFPKTEAPIQAKRTLNGKIRHEQVIEGDIVITPAQVSHRSCWNAEHDFIVIAMAPDVFARAVDESAEPSNVELLPQFATSDALVLQIGLALKGVLENNPKGSRLYAETMANALAVHLLENYSAQQPILREYSGGLSKHQLRQVIEYINGHLDRELGLTELAAIVQMSPHYFTRLFKQSTGLTPHQYVIRRRVERAKELLLKGELSIAEVAYSVGFANQSHLNRHLKRLLGVTPRYIRHR</sequence>
<dbReference type="SMART" id="SM00342">
    <property type="entry name" value="HTH_ARAC"/>
    <property type="match status" value="1"/>
</dbReference>
<dbReference type="InterPro" id="IPR009057">
    <property type="entry name" value="Homeodomain-like_sf"/>
</dbReference>
<accession>A0A951PJN4</accession>
<evidence type="ECO:0000256" key="3">
    <source>
        <dbReference type="ARBA" id="ARBA00023163"/>
    </source>
</evidence>
<keyword evidence="1" id="KW-0805">Transcription regulation</keyword>
<keyword evidence="2" id="KW-0238">DNA-binding</keyword>
<evidence type="ECO:0000256" key="1">
    <source>
        <dbReference type="ARBA" id="ARBA00023015"/>
    </source>
</evidence>
<reference evidence="5" key="2">
    <citation type="journal article" date="2022" name="Microbiol. Resour. Announc.">
        <title>Metagenome Sequencing to Explore Phylogenomics of Terrestrial Cyanobacteria.</title>
        <authorList>
            <person name="Ward R.D."/>
            <person name="Stajich J.E."/>
            <person name="Johansen J.R."/>
            <person name="Huntemann M."/>
            <person name="Clum A."/>
            <person name="Foster B."/>
            <person name="Foster B."/>
            <person name="Roux S."/>
            <person name="Palaniappan K."/>
            <person name="Varghese N."/>
            <person name="Mukherjee S."/>
            <person name="Reddy T.B.K."/>
            <person name="Daum C."/>
            <person name="Copeland A."/>
            <person name="Chen I.A."/>
            <person name="Ivanova N.N."/>
            <person name="Kyrpides N.C."/>
            <person name="Shapiro N."/>
            <person name="Eloe-Fadrosh E.A."/>
            <person name="Pietrasiak N."/>
        </authorList>
    </citation>
    <scope>NUCLEOTIDE SEQUENCE</scope>
    <source>
        <strain evidence="5">CPER-KK1</strain>
    </source>
</reference>
<reference evidence="5" key="1">
    <citation type="submission" date="2021-05" db="EMBL/GenBank/DDBJ databases">
        <authorList>
            <person name="Pietrasiak N."/>
            <person name="Ward R."/>
            <person name="Stajich J.E."/>
            <person name="Kurbessoian T."/>
        </authorList>
    </citation>
    <scope>NUCLEOTIDE SEQUENCE</scope>
    <source>
        <strain evidence="5">CPER-KK1</strain>
    </source>
</reference>
<evidence type="ECO:0000313" key="6">
    <source>
        <dbReference type="Proteomes" id="UP000753908"/>
    </source>
</evidence>
<evidence type="ECO:0000259" key="4">
    <source>
        <dbReference type="PROSITE" id="PS01124"/>
    </source>
</evidence>
<dbReference type="PANTHER" id="PTHR46796">
    <property type="entry name" value="HTH-TYPE TRANSCRIPTIONAL ACTIVATOR RHAS-RELATED"/>
    <property type="match status" value="1"/>
</dbReference>
<name>A0A951PJN4_9CYAN</name>
<evidence type="ECO:0000256" key="2">
    <source>
        <dbReference type="ARBA" id="ARBA00023125"/>
    </source>
</evidence>
<dbReference type="GO" id="GO:0003700">
    <property type="term" value="F:DNA-binding transcription factor activity"/>
    <property type="evidence" value="ECO:0007669"/>
    <property type="project" value="InterPro"/>
</dbReference>
<organism evidence="5 6">
    <name type="scientific">Symplocastrum torsivum CPER-KK1</name>
    <dbReference type="NCBI Taxonomy" id="450513"/>
    <lineage>
        <taxon>Bacteria</taxon>
        <taxon>Bacillati</taxon>
        <taxon>Cyanobacteriota</taxon>
        <taxon>Cyanophyceae</taxon>
        <taxon>Oscillatoriophycideae</taxon>
        <taxon>Oscillatoriales</taxon>
        <taxon>Microcoleaceae</taxon>
        <taxon>Symplocastrum</taxon>
    </lineage>
</organism>
<dbReference type="PANTHER" id="PTHR46796:SF6">
    <property type="entry name" value="ARAC SUBFAMILY"/>
    <property type="match status" value="1"/>
</dbReference>
<keyword evidence="3" id="KW-0804">Transcription</keyword>
<dbReference type="EMBL" id="JAHHIF010000012">
    <property type="protein sequence ID" value="MBW4544938.1"/>
    <property type="molecule type" value="Genomic_DNA"/>
</dbReference>
<dbReference type="InterPro" id="IPR050204">
    <property type="entry name" value="AraC_XylS_family_regulators"/>
</dbReference>
<dbReference type="PROSITE" id="PS01124">
    <property type="entry name" value="HTH_ARAC_FAMILY_2"/>
    <property type="match status" value="1"/>
</dbReference>